<dbReference type="SUPFAM" id="SSF52518">
    <property type="entry name" value="Thiamin diphosphate-binding fold (THDP-binding)"/>
    <property type="match status" value="2"/>
</dbReference>
<dbReference type="Pfam" id="PF00205">
    <property type="entry name" value="TPP_enzyme_M"/>
    <property type="match status" value="1"/>
</dbReference>
<evidence type="ECO:0000259" key="4">
    <source>
        <dbReference type="Pfam" id="PF00205"/>
    </source>
</evidence>
<keyword evidence="8" id="KW-1185">Reference proteome</keyword>
<name>A0ABW3C5V0_SPHXN</name>
<dbReference type="InterPro" id="IPR029061">
    <property type="entry name" value="THDP-binding"/>
</dbReference>
<evidence type="ECO:0000259" key="5">
    <source>
        <dbReference type="Pfam" id="PF02775"/>
    </source>
</evidence>
<sequence length="559" mass="58963">MGDNSLKERTGGEALVAQLIEEGVVDVFGIPGVQLDWAVEALRQAADRIRFIVPRHEQAASYMADGYARTTGREGVCMVVPGPGVLNALAGLSTAYACNSRVLFIAGQIPSNTIGQGFGMLHEIPDQSGILKSLTKWHGIAHRVEDIPSLVHEAFVQMRSGRPRPVAIELPPDILQNKAPVAVIPRAVSVPTLPDEASVADAAKLLAEARFPVIYAGGGAAASGAGEAIRALAERIQAPVVMTEGGRGTLSDRHPLALVSLGGRAVLPHADVVLVAGSRFVDAVARPTHVAEGTNFIYLNIEPEDMAGPRQMGIRIAADVKAGVEAILAALPAGEAAARGEQVAAVKTWCAEQIDAIQPQNAFMRALRTSMADDDILVSELTQLGYYSNIAFPVYGPRRFVTPGYQGTLGYGFNTALGAAHGNPDRRVVSINGDGGFAWGIQELSTVARDQLNLSIVVFVDGRYGNVQRIQKRTFGVEFATELRNPEYRGLAAAYGILSAEVETPEALEAELVAAKARGGPALIAVRVGEMPSPWALIHPFVPPVSPPPPNPLGAPTAA</sequence>
<dbReference type="Proteomes" id="UP001597124">
    <property type="component" value="Unassembled WGS sequence"/>
</dbReference>
<feature type="domain" description="Thiamine pyrophosphate enzyme N-terminal TPP-binding" evidence="6">
    <location>
        <begin position="9"/>
        <end position="128"/>
    </location>
</feature>
<dbReference type="SUPFAM" id="SSF52467">
    <property type="entry name" value="DHS-like NAD/FAD-binding domain"/>
    <property type="match status" value="1"/>
</dbReference>
<reference evidence="8" key="1">
    <citation type="journal article" date="2019" name="Int. J. Syst. Evol. Microbiol.">
        <title>The Global Catalogue of Microorganisms (GCM) 10K type strain sequencing project: providing services to taxonomists for standard genome sequencing and annotation.</title>
        <authorList>
            <consortium name="The Broad Institute Genomics Platform"/>
            <consortium name="The Broad Institute Genome Sequencing Center for Infectious Disease"/>
            <person name="Wu L."/>
            <person name="Ma J."/>
        </authorList>
    </citation>
    <scope>NUCLEOTIDE SEQUENCE [LARGE SCALE GENOMIC DNA]</scope>
    <source>
        <strain evidence="8">CCUG 52537</strain>
    </source>
</reference>
<dbReference type="InterPro" id="IPR012000">
    <property type="entry name" value="Thiamin_PyroP_enz_cen_dom"/>
</dbReference>
<gene>
    <name evidence="7" type="ORF">ACFQ00_11460</name>
</gene>
<dbReference type="InterPro" id="IPR029035">
    <property type="entry name" value="DHS-like_NAD/FAD-binding_dom"/>
</dbReference>
<dbReference type="CDD" id="cd00568">
    <property type="entry name" value="TPP_enzymes"/>
    <property type="match status" value="1"/>
</dbReference>
<dbReference type="PANTHER" id="PTHR18968:SF167">
    <property type="entry name" value="ACETOLACTATE SYNTHASE LARGE SUBUNIT ILVB2-RELATED"/>
    <property type="match status" value="1"/>
</dbReference>
<dbReference type="CDD" id="cd07035">
    <property type="entry name" value="TPP_PYR_POX_like"/>
    <property type="match status" value="1"/>
</dbReference>
<feature type="domain" description="Thiamine pyrophosphate enzyme central" evidence="4">
    <location>
        <begin position="199"/>
        <end position="326"/>
    </location>
</feature>
<dbReference type="InterPro" id="IPR045229">
    <property type="entry name" value="TPP_enz"/>
</dbReference>
<protein>
    <submittedName>
        <fullName evidence="7">Thiamine pyrophosphate-binding protein</fullName>
    </submittedName>
</protein>
<dbReference type="InterPro" id="IPR000399">
    <property type="entry name" value="TPP-bd_CS"/>
</dbReference>
<evidence type="ECO:0000259" key="6">
    <source>
        <dbReference type="Pfam" id="PF02776"/>
    </source>
</evidence>
<comment type="similarity">
    <text evidence="1 3">Belongs to the TPP enzyme family.</text>
</comment>
<dbReference type="Pfam" id="PF02775">
    <property type="entry name" value="TPP_enzyme_C"/>
    <property type="match status" value="1"/>
</dbReference>
<dbReference type="Gene3D" id="3.40.50.1220">
    <property type="entry name" value="TPP-binding domain"/>
    <property type="match status" value="1"/>
</dbReference>
<dbReference type="EMBL" id="JBHTIK010000005">
    <property type="protein sequence ID" value="MFD0848944.1"/>
    <property type="molecule type" value="Genomic_DNA"/>
</dbReference>
<feature type="domain" description="Thiamine pyrophosphate enzyme TPP-binding" evidence="5">
    <location>
        <begin position="391"/>
        <end position="526"/>
    </location>
</feature>
<evidence type="ECO:0000313" key="7">
    <source>
        <dbReference type="EMBL" id="MFD0848944.1"/>
    </source>
</evidence>
<dbReference type="Gene3D" id="3.40.50.970">
    <property type="match status" value="2"/>
</dbReference>
<dbReference type="RefSeq" id="WP_381490602.1">
    <property type="nucleotide sequence ID" value="NZ_JBHTIK010000005.1"/>
</dbReference>
<proteinExistence type="inferred from homology"/>
<organism evidence="7 8">
    <name type="scientific">Sphingosinicella xenopeptidilytica</name>
    <dbReference type="NCBI Taxonomy" id="364098"/>
    <lineage>
        <taxon>Bacteria</taxon>
        <taxon>Pseudomonadati</taxon>
        <taxon>Pseudomonadota</taxon>
        <taxon>Alphaproteobacteria</taxon>
        <taxon>Sphingomonadales</taxon>
        <taxon>Sphingosinicellaceae</taxon>
        <taxon>Sphingosinicella</taxon>
    </lineage>
</organism>
<dbReference type="PROSITE" id="PS00187">
    <property type="entry name" value="TPP_ENZYMES"/>
    <property type="match status" value="1"/>
</dbReference>
<accession>A0ABW3C5V0</accession>
<keyword evidence="2 3" id="KW-0786">Thiamine pyrophosphate</keyword>
<dbReference type="PANTHER" id="PTHR18968">
    <property type="entry name" value="THIAMINE PYROPHOSPHATE ENZYMES"/>
    <property type="match status" value="1"/>
</dbReference>
<dbReference type="Pfam" id="PF02776">
    <property type="entry name" value="TPP_enzyme_N"/>
    <property type="match status" value="1"/>
</dbReference>
<comment type="caution">
    <text evidence="7">The sequence shown here is derived from an EMBL/GenBank/DDBJ whole genome shotgun (WGS) entry which is preliminary data.</text>
</comment>
<evidence type="ECO:0000256" key="1">
    <source>
        <dbReference type="ARBA" id="ARBA00007812"/>
    </source>
</evidence>
<evidence type="ECO:0000256" key="3">
    <source>
        <dbReference type="RuleBase" id="RU362132"/>
    </source>
</evidence>
<dbReference type="InterPro" id="IPR011766">
    <property type="entry name" value="TPP_enzyme_TPP-bd"/>
</dbReference>
<evidence type="ECO:0000313" key="8">
    <source>
        <dbReference type="Proteomes" id="UP001597124"/>
    </source>
</evidence>
<evidence type="ECO:0000256" key="2">
    <source>
        <dbReference type="ARBA" id="ARBA00023052"/>
    </source>
</evidence>
<dbReference type="InterPro" id="IPR012001">
    <property type="entry name" value="Thiamin_PyroP_enz_TPP-bd_dom"/>
</dbReference>
<dbReference type="NCBIfam" id="NF006122">
    <property type="entry name" value="PRK08266.1"/>
    <property type="match status" value="1"/>
</dbReference>